<sequence>MPPVSGSPHARFWYLVIGAICVIVLSGATLVACTGPWGASQESTTPTPTPTTAGTVNSPVYFLGSDKNNDKLYREFRNAPSLDDPVATAVSAMTKLHPLDDSYQNFWRPARSVTSSLQDNTITVDISSDAFNSHPTKLQAKQSIQQLVYTATAAAAQAKLADGIVAVTILVDGKPNYSAWGDVKLGRAISRDADARSPVWLIDPGEGQIFTTGAVTINGNGASADGTLMWQVKNAAGKIVRREPIPVSTDPSNPTSFSFVIELPNGIYTASAFETDSEKTPNSTKMANVRYVDKKTFTIDKPSRKHGKKSAKKTPAQRHSHGGGIGTDPRDFRPGTPSD</sequence>
<dbReference type="SMART" id="SM00909">
    <property type="entry name" value="Germane"/>
    <property type="match status" value="1"/>
</dbReference>
<name>A0A7Z0D4F5_9MICO</name>
<dbReference type="RefSeq" id="WP_179428994.1">
    <property type="nucleotide sequence ID" value="NZ_JACBZP010000001.1"/>
</dbReference>
<keyword evidence="5" id="KW-1185">Reference proteome</keyword>
<keyword evidence="2" id="KW-1133">Transmembrane helix</keyword>
<proteinExistence type="predicted"/>
<feature type="domain" description="GerMN" evidence="3">
    <location>
        <begin position="86"/>
        <end position="180"/>
    </location>
</feature>
<feature type="transmembrane region" description="Helical" evidence="2">
    <location>
        <begin position="12"/>
        <end position="37"/>
    </location>
</feature>
<dbReference type="Pfam" id="PF10646">
    <property type="entry name" value="Germane"/>
    <property type="match status" value="1"/>
</dbReference>
<evidence type="ECO:0000256" key="2">
    <source>
        <dbReference type="SAM" id="Phobius"/>
    </source>
</evidence>
<dbReference type="InterPro" id="IPR019606">
    <property type="entry name" value="GerMN"/>
</dbReference>
<feature type="region of interest" description="Disordered" evidence="1">
    <location>
        <begin position="295"/>
        <end position="339"/>
    </location>
</feature>
<dbReference type="EMBL" id="JACBZP010000001">
    <property type="protein sequence ID" value="NYI68685.1"/>
    <property type="molecule type" value="Genomic_DNA"/>
</dbReference>
<evidence type="ECO:0000259" key="3">
    <source>
        <dbReference type="SMART" id="SM00909"/>
    </source>
</evidence>
<dbReference type="AlphaFoldDB" id="A0A7Z0D4F5"/>
<evidence type="ECO:0000256" key="1">
    <source>
        <dbReference type="SAM" id="MobiDB-lite"/>
    </source>
</evidence>
<evidence type="ECO:0000313" key="4">
    <source>
        <dbReference type="EMBL" id="NYI68685.1"/>
    </source>
</evidence>
<gene>
    <name evidence="4" type="ORF">BJY26_002991</name>
</gene>
<feature type="compositionally biased region" description="Basic residues" evidence="1">
    <location>
        <begin position="303"/>
        <end position="321"/>
    </location>
</feature>
<organism evidence="4 5">
    <name type="scientific">Spelaeicoccus albus</name>
    <dbReference type="NCBI Taxonomy" id="1280376"/>
    <lineage>
        <taxon>Bacteria</taxon>
        <taxon>Bacillati</taxon>
        <taxon>Actinomycetota</taxon>
        <taxon>Actinomycetes</taxon>
        <taxon>Micrococcales</taxon>
        <taxon>Brevibacteriaceae</taxon>
        <taxon>Spelaeicoccus</taxon>
    </lineage>
</organism>
<keyword evidence="2" id="KW-0472">Membrane</keyword>
<protein>
    <recommendedName>
        <fullName evidence="3">GerMN domain-containing protein</fullName>
    </recommendedName>
</protein>
<dbReference type="Proteomes" id="UP000539111">
    <property type="component" value="Unassembled WGS sequence"/>
</dbReference>
<reference evidence="4 5" key="1">
    <citation type="submission" date="2020-07" db="EMBL/GenBank/DDBJ databases">
        <title>Sequencing the genomes of 1000 actinobacteria strains.</title>
        <authorList>
            <person name="Klenk H.-P."/>
        </authorList>
    </citation>
    <scope>NUCLEOTIDE SEQUENCE [LARGE SCALE GENOMIC DNA]</scope>
    <source>
        <strain evidence="4 5">DSM 26341</strain>
    </source>
</reference>
<evidence type="ECO:0000313" key="5">
    <source>
        <dbReference type="Proteomes" id="UP000539111"/>
    </source>
</evidence>
<accession>A0A7Z0D4F5</accession>
<keyword evidence="2" id="KW-0812">Transmembrane</keyword>
<comment type="caution">
    <text evidence="4">The sequence shown here is derived from an EMBL/GenBank/DDBJ whole genome shotgun (WGS) entry which is preliminary data.</text>
</comment>